<reference evidence="9 10" key="1">
    <citation type="submission" date="2021-01" db="EMBL/GenBank/DDBJ databases">
        <title>Roseomonas sp. nov, a bacterium isolated from an oil production mixture in Yumen Oilfield.</title>
        <authorList>
            <person name="Wu D."/>
        </authorList>
    </citation>
    <scope>NUCLEOTIDE SEQUENCE [LARGE SCALE GENOMIC DNA]</scope>
    <source>
        <strain evidence="9 10">ROY-5-3</strain>
    </source>
</reference>
<proteinExistence type="inferred from homology"/>
<dbReference type="InterPro" id="IPR050901">
    <property type="entry name" value="BP-dep_ABC_trans_perm"/>
</dbReference>
<dbReference type="RefSeq" id="WP_216876397.1">
    <property type="nucleotide sequence ID" value="NZ_JAERQM010000004.1"/>
</dbReference>
<name>A0ABS6HBF5_9PROT</name>
<accession>A0ABS6HBF5</accession>
<evidence type="ECO:0000256" key="1">
    <source>
        <dbReference type="ARBA" id="ARBA00004651"/>
    </source>
</evidence>
<feature type="transmembrane region" description="Helical" evidence="7">
    <location>
        <begin position="248"/>
        <end position="267"/>
    </location>
</feature>
<evidence type="ECO:0000256" key="4">
    <source>
        <dbReference type="ARBA" id="ARBA00022692"/>
    </source>
</evidence>
<comment type="similarity">
    <text evidence="7">Belongs to the binding-protein-dependent transport system permease family.</text>
</comment>
<keyword evidence="10" id="KW-1185">Reference proteome</keyword>
<dbReference type="Pfam" id="PF00528">
    <property type="entry name" value="BPD_transp_1"/>
    <property type="match status" value="1"/>
</dbReference>
<organism evidence="9 10">
    <name type="scientific">Falsiroseomonas oleicola</name>
    <dbReference type="NCBI Taxonomy" id="2801474"/>
    <lineage>
        <taxon>Bacteria</taxon>
        <taxon>Pseudomonadati</taxon>
        <taxon>Pseudomonadota</taxon>
        <taxon>Alphaproteobacteria</taxon>
        <taxon>Acetobacterales</taxon>
        <taxon>Roseomonadaceae</taxon>
        <taxon>Falsiroseomonas</taxon>
    </lineage>
</organism>
<evidence type="ECO:0000313" key="9">
    <source>
        <dbReference type="EMBL" id="MBU8544811.1"/>
    </source>
</evidence>
<gene>
    <name evidence="9" type="ORF">JJQ90_13905</name>
</gene>
<dbReference type="InterPro" id="IPR000515">
    <property type="entry name" value="MetI-like"/>
</dbReference>
<evidence type="ECO:0000256" key="6">
    <source>
        <dbReference type="ARBA" id="ARBA00023136"/>
    </source>
</evidence>
<protein>
    <submittedName>
        <fullName evidence="9">Carbohydrate ABC transporter permease</fullName>
    </submittedName>
</protein>
<feature type="transmembrane region" description="Helical" evidence="7">
    <location>
        <begin position="189"/>
        <end position="214"/>
    </location>
</feature>
<dbReference type="PANTHER" id="PTHR32243:SF52">
    <property type="entry name" value="ABC TRANSPORTER PERMEASE PROTEIN"/>
    <property type="match status" value="1"/>
</dbReference>
<keyword evidence="6 7" id="KW-0472">Membrane</keyword>
<feature type="domain" description="ABC transmembrane type-1" evidence="8">
    <location>
        <begin position="77"/>
        <end position="267"/>
    </location>
</feature>
<evidence type="ECO:0000256" key="2">
    <source>
        <dbReference type="ARBA" id="ARBA00022448"/>
    </source>
</evidence>
<evidence type="ECO:0000259" key="8">
    <source>
        <dbReference type="PROSITE" id="PS50928"/>
    </source>
</evidence>
<sequence>MNGTRATAARRRKLVMKGLESAILLLALFLILFPIVWMALTAFKRPVDLFELTLLFTPTLDNFRTIFAAPWNIGAALWNSTVVAGLTVLISIPCSTLAAYAFSRFEMRFKGALFFTILATQFIPAVVVVLPFYLLFRDLGLLDTHLALVIVNLAIVTPFAVWMLKGFLDAVPTESEEAALVDGATRLRVILDIVVPMVWPGVLVTAVFCFILTWNEFLFALILTRDNAVTLPVGITRFRTERGDLWELIAAAGILISIPMFLLSSVIQRHFVRGMTGGAVK</sequence>
<comment type="subcellular location">
    <subcellularLocation>
        <location evidence="1 7">Cell membrane</location>
        <topology evidence="1 7">Multi-pass membrane protein</topology>
    </subcellularLocation>
</comment>
<feature type="transmembrane region" description="Helical" evidence="7">
    <location>
        <begin position="112"/>
        <end position="134"/>
    </location>
</feature>
<feature type="transmembrane region" description="Helical" evidence="7">
    <location>
        <begin position="146"/>
        <end position="168"/>
    </location>
</feature>
<evidence type="ECO:0000256" key="3">
    <source>
        <dbReference type="ARBA" id="ARBA00022475"/>
    </source>
</evidence>
<feature type="transmembrane region" description="Helical" evidence="7">
    <location>
        <begin position="21"/>
        <end position="40"/>
    </location>
</feature>
<dbReference type="PROSITE" id="PS50928">
    <property type="entry name" value="ABC_TM1"/>
    <property type="match status" value="1"/>
</dbReference>
<evidence type="ECO:0000313" key="10">
    <source>
        <dbReference type="Proteomes" id="UP000689967"/>
    </source>
</evidence>
<keyword evidence="4 7" id="KW-0812">Transmembrane</keyword>
<keyword evidence="5 7" id="KW-1133">Transmembrane helix</keyword>
<feature type="transmembrane region" description="Helical" evidence="7">
    <location>
        <begin position="77"/>
        <end position="100"/>
    </location>
</feature>
<keyword evidence="3" id="KW-1003">Cell membrane</keyword>
<dbReference type="EMBL" id="JAERQM010000004">
    <property type="protein sequence ID" value="MBU8544811.1"/>
    <property type="molecule type" value="Genomic_DNA"/>
</dbReference>
<evidence type="ECO:0000256" key="5">
    <source>
        <dbReference type="ARBA" id="ARBA00022989"/>
    </source>
</evidence>
<dbReference type="CDD" id="cd06261">
    <property type="entry name" value="TM_PBP2"/>
    <property type="match status" value="1"/>
</dbReference>
<dbReference type="PANTHER" id="PTHR32243">
    <property type="entry name" value="MALTOSE TRANSPORT SYSTEM PERMEASE-RELATED"/>
    <property type="match status" value="1"/>
</dbReference>
<evidence type="ECO:0000256" key="7">
    <source>
        <dbReference type="RuleBase" id="RU363032"/>
    </source>
</evidence>
<dbReference type="Proteomes" id="UP000689967">
    <property type="component" value="Unassembled WGS sequence"/>
</dbReference>
<comment type="caution">
    <text evidence="9">The sequence shown here is derived from an EMBL/GenBank/DDBJ whole genome shotgun (WGS) entry which is preliminary data.</text>
</comment>
<keyword evidence="2 7" id="KW-0813">Transport</keyword>